<protein>
    <submittedName>
        <fullName evidence="1">Uncharacterized protein</fullName>
    </submittedName>
</protein>
<comment type="caution">
    <text evidence="1">The sequence shown here is derived from an EMBL/GenBank/DDBJ whole genome shotgun (WGS) entry which is preliminary data.</text>
</comment>
<evidence type="ECO:0000313" key="2">
    <source>
        <dbReference type="Proteomes" id="UP001064048"/>
    </source>
</evidence>
<accession>A0ACC0KXV4</accession>
<proteinExistence type="predicted"/>
<reference evidence="1 2" key="1">
    <citation type="journal article" date="2022" name="Genome Biol. Evol.">
        <title>The Spruce Budworm Genome: Reconstructing the Evolutionary History of Antifreeze Proteins.</title>
        <authorList>
            <person name="Beliveau C."/>
            <person name="Gagne P."/>
            <person name="Picq S."/>
            <person name="Vernygora O."/>
            <person name="Keeling C.I."/>
            <person name="Pinkney K."/>
            <person name="Doucet D."/>
            <person name="Wen F."/>
            <person name="Johnston J.S."/>
            <person name="Maaroufi H."/>
            <person name="Boyle B."/>
            <person name="Laroche J."/>
            <person name="Dewar K."/>
            <person name="Juretic N."/>
            <person name="Blackburn G."/>
            <person name="Nisole A."/>
            <person name="Brunet B."/>
            <person name="Brandao M."/>
            <person name="Lumley L."/>
            <person name="Duan J."/>
            <person name="Quan G."/>
            <person name="Lucarotti C.J."/>
            <person name="Roe A.D."/>
            <person name="Sperling F.A.H."/>
            <person name="Levesque R.C."/>
            <person name="Cusson M."/>
        </authorList>
    </citation>
    <scope>NUCLEOTIDE SEQUENCE [LARGE SCALE GENOMIC DNA]</scope>
    <source>
        <strain evidence="1">Glfc:IPQL:Cfum</strain>
    </source>
</reference>
<organism evidence="1 2">
    <name type="scientific">Choristoneura fumiferana</name>
    <name type="common">Spruce budworm moth</name>
    <name type="synonym">Archips fumiferana</name>
    <dbReference type="NCBI Taxonomy" id="7141"/>
    <lineage>
        <taxon>Eukaryota</taxon>
        <taxon>Metazoa</taxon>
        <taxon>Ecdysozoa</taxon>
        <taxon>Arthropoda</taxon>
        <taxon>Hexapoda</taxon>
        <taxon>Insecta</taxon>
        <taxon>Pterygota</taxon>
        <taxon>Neoptera</taxon>
        <taxon>Endopterygota</taxon>
        <taxon>Lepidoptera</taxon>
        <taxon>Glossata</taxon>
        <taxon>Ditrysia</taxon>
        <taxon>Tortricoidea</taxon>
        <taxon>Tortricidae</taxon>
        <taxon>Tortricinae</taxon>
        <taxon>Choristoneura</taxon>
    </lineage>
</organism>
<gene>
    <name evidence="1" type="ORF">MSG28_014954</name>
</gene>
<dbReference type="EMBL" id="CM046127">
    <property type="protein sequence ID" value="KAI8441333.1"/>
    <property type="molecule type" value="Genomic_DNA"/>
</dbReference>
<name>A0ACC0KXV4_CHOFU</name>
<keyword evidence="2" id="KW-1185">Reference proteome</keyword>
<dbReference type="Proteomes" id="UP001064048">
    <property type="component" value="Chromosome 27"/>
</dbReference>
<evidence type="ECO:0000313" key="1">
    <source>
        <dbReference type="EMBL" id="KAI8441333.1"/>
    </source>
</evidence>
<sequence length="308" mass="31045">MRFHTSLQHGGGGRRDHVQQQAQLVQAQVIPDCSTIGLPSGLPTPLKTLLTLATAPTSIQTPAINPNCGYVQAPIVPPCGCFNPAIGFPNPVIGVQSCGCTNSFGACGCGTPVVGNLCGRTTPAIGLATTCGCSDPNVRLIDGCPSCQPVYSYNLPSLGVPSCGYSSVGLSTFGYGVGVPGLLPPIGLPACGCSPLGPLYGPCGRPINLCTCNSGCPKPCACKGPCSCGGNSCGCVEVPCGPPKVKTTCTCVTPTVETPCGCAQGKPTCACATTVEVPTCGVPVVPPFAPVIGCSRYMRQIVVQPPFL</sequence>